<dbReference type="WBParaSite" id="JU765_v2.g3389.t1">
    <property type="protein sequence ID" value="JU765_v2.g3389.t1"/>
    <property type="gene ID" value="JU765_v2.g3389"/>
</dbReference>
<name>A0AC34R4T6_9BILA</name>
<dbReference type="Proteomes" id="UP000887576">
    <property type="component" value="Unplaced"/>
</dbReference>
<reference evidence="2" key="1">
    <citation type="submission" date="2022-11" db="UniProtKB">
        <authorList>
            <consortium name="WormBaseParasite"/>
        </authorList>
    </citation>
    <scope>IDENTIFICATION</scope>
</reference>
<protein>
    <submittedName>
        <fullName evidence="2">Cytosolic fatty-acid binding proteins domain-containing protein</fullName>
    </submittedName>
</protein>
<proteinExistence type="predicted"/>
<organism evidence="1 2">
    <name type="scientific">Panagrolaimus sp. JU765</name>
    <dbReference type="NCBI Taxonomy" id="591449"/>
    <lineage>
        <taxon>Eukaryota</taxon>
        <taxon>Metazoa</taxon>
        <taxon>Ecdysozoa</taxon>
        <taxon>Nematoda</taxon>
        <taxon>Chromadorea</taxon>
        <taxon>Rhabditida</taxon>
        <taxon>Tylenchina</taxon>
        <taxon>Panagrolaimomorpha</taxon>
        <taxon>Panagrolaimoidea</taxon>
        <taxon>Panagrolaimidae</taxon>
        <taxon>Panagrolaimus</taxon>
    </lineage>
</organism>
<accession>A0AC34R4T6</accession>
<sequence>MAVKNILIILFIFFVYNDFQNQIMASGDSEIPEKFFGSFKLEKSENFDEFLAAKGVNWFVRKMIQMSSITKIFQKSTEQPGRYNAINVSGKGNIEYKNWALNEEFEALGMDGTKHKITFGLQDSGETLTEKHIRVEQGGEEETYYYTRENDYLILRMTNNGITARRWLKLQAEKKK</sequence>
<evidence type="ECO:0000313" key="1">
    <source>
        <dbReference type="Proteomes" id="UP000887576"/>
    </source>
</evidence>
<evidence type="ECO:0000313" key="2">
    <source>
        <dbReference type="WBParaSite" id="JU765_v2.g3389.t1"/>
    </source>
</evidence>